<protein>
    <recommendedName>
        <fullName evidence="7">28S ribosomal protein S18c, mitochondrial</fullName>
    </recommendedName>
</protein>
<proteinExistence type="inferred from homology"/>
<dbReference type="GO" id="GO:0070181">
    <property type="term" value="F:small ribosomal subunit rRNA binding"/>
    <property type="evidence" value="ECO:0007669"/>
    <property type="project" value="TreeGrafter"/>
</dbReference>
<organism evidence="5 6">
    <name type="scientific">Paralvinella palmiformis</name>
    <dbReference type="NCBI Taxonomy" id="53620"/>
    <lineage>
        <taxon>Eukaryota</taxon>
        <taxon>Metazoa</taxon>
        <taxon>Spiralia</taxon>
        <taxon>Lophotrochozoa</taxon>
        <taxon>Annelida</taxon>
        <taxon>Polychaeta</taxon>
        <taxon>Sedentaria</taxon>
        <taxon>Canalipalpata</taxon>
        <taxon>Terebellida</taxon>
        <taxon>Terebelliformia</taxon>
        <taxon>Alvinellidae</taxon>
        <taxon>Paralvinella</taxon>
    </lineage>
</organism>
<keyword evidence="6" id="KW-1185">Reference proteome</keyword>
<evidence type="ECO:0008006" key="7">
    <source>
        <dbReference type="Google" id="ProtNLM"/>
    </source>
</evidence>
<sequence>MGTSILKLYRGVITKYNLSGWLTQQQNLFNRYAVIGGVTQTRSVYQKIMHKEVIDRSKKRQFQESLDKELDLEEASRKKAAEHVATERTTSYEDLPEPDMTNPYARPHRKCIICEHDIKLDYKNIRLLSQFISPHTGLIYGRQYTGLCHFMQRRVSTLIKRARYFGFLPYKNKDPRFLADPKIFDPHSQSRNK</sequence>
<name>A0AAD9K2M5_9ANNE</name>
<evidence type="ECO:0000313" key="5">
    <source>
        <dbReference type="EMBL" id="KAK2163386.1"/>
    </source>
</evidence>
<dbReference type="AlphaFoldDB" id="A0AAD9K2M5"/>
<accession>A0AAD9K2M5</accession>
<gene>
    <name evidence="5" type="ORF">LSH36_80g00019</name>
</gene>
<keyword evidence="2" id="KW-0689">Ribosomal protein</keyword>
<dbReference type="Pfam" id="PF01084">
    <property type="entry name" value="Ribosomal_S18"/>
    <property type="match status" value="1"/>
</dbReference>
<dbReference type="GO" id="GO:0032543">
    <property type="term" value="P:mitochondrial translation"/>
    <property type="evidence" value="ECO:0007669"/>
    <property type="project" value="TreeGrafter"/>
</dbReference>
<dbReference type="GO" id="GO:0005763">
    <property type="term" value="C:mitochondrial small ribosomal subunit"/>
    <property type="evidence" value="ECO:0007669"/>
    <property type="project" value="TreeGrafter"/>
</dbReference>
<reference evidence="5" key="1">
    <citation type="journal article" date="2023" name="Mol. Biol. Evol.">
        <title>Third-Generation Sequencing Reveals the Adaptive Role of the Epigenome in Three Deep-Sea Polychaetes.</title>
        <authorList>
            <person name="Perez M."/>
            <person name="Aroh O."/>
            <person name="Sun Y."/>
            <person name="Lan Y."/>
            <person name="Juniper S.K."/>
            <person name="Young C.R."/>
            <person name="Angers B."/>
            <person name="Qian P.Y."/>
        </authorList>
    </citation>
    <scope>NUCLEOTIDE SEQUENCE</scope>
    <source>
        <strain evidence="5">P08H-3</strain>
    </source>
</reference>
<dbReference type="SUPFAM" id="SSF46911">
    <property type="entry name" value="Ribosomal protein S18"/>
    <property type="match status" value="1"/>
</dbReference>
<dbReference type="GO" id="GO:0003735">
    <property type="term" value="F:structural constituent of ribosome"/>
    <property type="evidence" value="ECO:0007669"/>
    <property type="project" value="InterPro"/>
</dbReference>
<feature type="compositionally biased region" description="Basic and acidic residues" evidence="4">
    <location>
        <begin position="77"/>
        <end position="86"/>
    </location>
</feature>
<evidence type="ECO:0000256" key="2">
    <source>
        <dbReference type="ARBA" id="ARBA00022980"/>
    </source>
</evidence>
<keyword evidence="3" id="KW-0687">Ribonucleoprotein</keyword>
<dbReference type="EMBL" id="JAODUP010000080">
    <property type="protein sequence ID" value="KAK2163386.1"/>
    <property type="molecule type" value="Genomic_DNA"/>
</dbReference>
<evidence type="ECO:0000313" key="6">
    <source>
        <dbReference type="Proteomes" id="UP001208570"/>
    </source>
</evidence>
<dbReference type="InterPro" id="IPR036870">
    <property type="entry name" value="Ribosomal_bS18_sf"/>
</dbReference>
<dbReference type="Gene3D" id="4.10.640.10">
    <property type="entry name" value="Ribosomal protein S18"/>
    <property type="match status" value="1"/>
</dbReference>
<comment type="similarity">
    <text evidence="1">Belongs to the bacterial ribosomal protein bS18 family.</text>
</comment>
<dbReference type="InterPro" id="IPR001648">
    <property type="entry name" value="Ribosomal_bS18"/>
</dbReference>
<evidence type="ECO:0000256" key="4">
    <source>
        <dbReference type="SAM" id="MobiDB-lite"/>
    </source>
</evidence>
<evidence type="ECO:0000256" key="3">
    <source>
        <dbReference type="ARBA" id="ARBA00023274"/>
    </source>
</evidence>
<dbReference type="NCBIfam" id="TIGR00165">
    <property type="entry name" value="S18"/>
    <property type="match status" value="1"/>
</dbReference>
<feature type="region of interest" description="Disordered" evidence="4">
    <location>
        <begin position="77"/>
        <end position="100"/>
    </location>
</feature>
<comment type="caution">
    <text evidence="5">The sequence shown here is derived from an EMBL/GenBank/DDBJ whole genome shotgun (WGS) entry which is preliminary data.</text>
</comment>
<dbReference type="PANTHER" id="PTHR13479:SF40">
    <property type="entry name" value="SMALL RIBOSOMAL SUBUNIT PROTEIN BS18M"/>
    <property type="match status" value="1"/>
</dbReference>
<evidence type="ECO:0000256" key="1">
    <source>
        <dbReference type="ARBA" id="ARBA00005589"/>
    </source>
</evidence>
<dbReference type="Proteomes" id="UP001208570">
    <property type="component" value="Unassembled WGS sequence"/>
</dbReference>
<dbReference type="PANTHER" id="PTHR13479">
    <property type="entry name" value="30S RIBOSOMAL PROTEIN S18"/>
    <property type="match status" value="1"/>
</dbReference>